<dbReference type="Proteomes" id="UP001500456">
    <property type="component" value="Unassembled WGS sequence"/>
</dbReference>
<evidence type="ECO:0000313" key="3">
    <source>
        <dbReference type="Proteomes" id="UP001500456"/>
    </source>
</evidence>
<organism evidence="2 3">
    <name type="scientific">Streptomyces plumbiresistens</name>
    <dbReference type="NCBI Taxonomy" id="511811"/>
    <lineage>
        <taxon>Bacteria</taxon>
        <taxon>Bacillati</taxon>
        <taxon>Actinomycetota</taxon>
        <taxon>Actinomycetes</taxon>
        <taxon>Kitasatosporales</taxon>
        <taxon>Streptomycetaceae</taxon>
        <taxon>Streptomyces</taxon>
    </lineage>
</organism>
<accession>A0ABP7RYZ3</accession>
<sequence length="56" mass="6125">MADRREAVRDPDGRPAGSGRRDREALSGVPALAGVRRAEYDPANTRTSWEDGRWGG</sequence>
<protein>
    <submittedName>
        <fullName evidence="2">Uncharacterized protein</fullName>
    </submittedName>
</protein>
<proteinExistence type="predicted"/>
<evidence type="ECO:0000256" key="1">
    <source>
        <dbReference type="SAM" id="MobiDB-lite"/>
    </source>
</evidence>
<feature type="region of interest" description="Disordered" evidence="1">
    <location>
        <begin position="37"/>
        <end position="56"/>
    </location>
</feature>
<dbReference type="EMBL" id="BAAAZX010000014">
    <property type="protein sequence ID" value="GAA4004280.1"/>
    <property type="molecule type" value="Genomic_DNA"/>
</dbReference>
<evidence type="ECO:0000313" key="2">
    <source>
        <dbReference type="EMBL" id="GAA4004280.1"/>
    </source>
</evidence>
<keyword evidence="3" id="KW-1185">Reference proteome</keyword>
<name>A0ABP7RYZ3_9ACTN</name>
<reference evidence="3" key="1">
    <citation type="journal article" date="2019" name="Int. J. Syst. Evol. Microbiol.">
        <title>The Global Catalogue of Microorganisms (GCM) 10K type strain sequencing project: providing services to taxonomists for standard genome sequencing and annotation.</title>
        <authorList>
            <consortium name="The Broad Institute Genomics Platform"/>
            <consortium name="The Broad Institute Genome Sequencing Center for Infectious Disease"/>
            <person name="Wu L."/>
            <person name="Ma J."/>
        </authorList>
    </citation>
    <scope>NUCLEOTIDE SEQUENCE [LARGE SCALE GENOMIC DNA]</scope>
    <source>
        <strain evidence="3">JCM 16924</strain>
    </source>
</reference>
<gene>
    <name evidence="2" type="ORF">GCM10022232_49490</name>
</gene>
<feature type="region of interest" description="Disordered" evidence="1">
    <location>
        <begin position="1"/>
        <end position="32"/>
    </location>
</feature>
<comment type="caution">
    <text evidence="2">The sequence shown here is derived from an EMBL/GenBank/DDBJ whole genome shotgun (WGS) entry which is preliminary data.</text>
</comment>
<feature type="compositionally biased region" description="Basic and acidic residues" evidence="1">
    <location>
        <begin position="1"/>
        <end position="25"/>
    </location>
</feature>